<dbReference type="SMART" id="SM00406">
    <property type="entry name" value="IGv"/>
    <property type="match status" value="1"/>
</dbReference>
<dbReference type="GO" id="GO:1903037">
    <property type="term" value="P:regulation of leukocyte cell-cell adhesion"/>
    <property type="evidence" value="ECO:0007669"/>
    <property type="project" value="UniProtKB-ARBA"/>
</dbReference>
<evidence type="ECO:0000313" key="9">
    <source>
        <dbReference type="Proteomes" id="UP000472263"/>
    </source>
</evidence>
<dbReference type="InterPro" id="IPR036179">
    <property type="entry name" value="Ig-like_dom_sf"/>
</dbReference>
<dbReference type="InterPro" id="IPR050504">
    <property type="entry name" value="IgSF_BTN/MOG"/>
</dbReference>
<dbReference type="AlphaFoldDB" id="A0A667ZAK5"/>
<proteinExistence type="predicted"/>
<comment type="subcellular location">
    <subcellularLocation>
        <location evidence="1">Membrane</location>
    </subcellularLocation>
</comment>
<evidence type="ECO:0000256" key="1">
    <source>
        <dbReference type="ARBA" id="ARBA00004370"/>
    </source>
</evidence>
<protein>
    <submittedName>
        <fullName evidence="8">V-set domain containing T cell activation inhibitor 1</fullName>
    </submittedName>
</protein>
<evidence type="ECO:0000256" key="5">
    <source>
        <dbReference type="ARBA" id="ARBA00023180"/>
    </source>
</evidence>
<reference evidence="8" key="1">
    <citation type="submission" date="2019-06" db="EMBL/GenBank/DDBJ databases">
        <authorList>
            <consortium name="Wellcome Sanger Institute Data Sharing"/>
        </authorList>
    </citation>
    <scope>NUCLEOTIDE SEQUENCE [LARGE SCALE GENOMIC DNA]</scope>
</reference>
<dbReference type="PANTHER" id="PTHR24100">
    <property type="entry name" value="BUTYROPHILIN"/>
    <property type="match status" value="1"/>
</dbReference>
<dbReference type="SUPFAM" id="SSF48726">
    <property type="entry name" value="Immunoglobulin"/>
    <property type="match status" value="2"/>
</dbReference>
<reference evidence="8" key="3">
    <citation type="submission" date="2025-09" db="UniProtKB">
        <authorList>
            <consortium name="Ensembl"/>
        </authorList>
    </citation>
    <scope>IDENTIFICATION</scope>
</reference>
<dbReference type="GO" id="GO:0009897">
    <property type="term" value="C:external side of plasma membrane"/>
    <property type="evidence" value="ECO:0007669"/>
    <property type="project" value="TreeGrafter"/>
</dbReference>
<dbReference type="SMART" id="SM00409">
    <property type="entry name" value="IG"/>
    <property type="match status" value="1"/>
</dbReference>
<keyword evidence="2" id="KW-0732">Signal</keyword>
<dbReference type="GO" id="GO:0050852">
    <property type="term" value="P:T cell receptor signaling pathway"/>
    <property type="evidence" value="ECO:0007669"/>
    <property type="project" value="TreeGrafter"/>
</dbReference>
<dbReference type="GO" id="GO:0001817">
    <property type="term" value="P:regulation of cytokine production"/>
    <property type="evidence" value="ECO:0007669"/>
    <property type="project" value="TreeGrafter"/>
</dbReference>
<evidence type="ECO:0000256" key="2">
    <source>
        <dbReference type="ARBA" id="ARBA00022729"/>
    </source>
</evidence>
<dbReference type="Gene3D" id="2.60.40.10">
    <property type="entry name" value="Immunoglobulins"/>
    <property type="match status" value="2"/>
</dbReference>
<dbReference type="PANTHER" id="PTHR24100:SF0">
    <property type="entry name" value="V-SET DOMAIN-CONTAINING T-CELL ACTIVATION INHIBITOR 1"/>
    <property type="match status" value="1"/>
</dbReference>
<dbReference type="InParanoid" id="A0A667ZAK5"/>
<reference evidence="8" key="2">
    <citation type="submission" date="2025-08" db="UniProtKB">
        <authorList>
            <consortium name="Ensembl"/>
        </authorList>
    </citation>
    <scope>IDENTIFICATION</scope>
</reference>
<dbReference type="FunFam" id="2.60.40.10:FF:000142">
    <property type="entry name" value="V-set domain-containing T-cell activation inhibitor 1"/>
    <property type="match status" value="1"/>
</dbReference>
<keyword evidence="6" id="KW-0393">Immunoglobulin domain</keyword>
<dbReference type="InterPro" id="IPR007110">
    <property type="entry name" value="Ig-like_dom"/>
</dbReference>
<dbReference type="InterPro" id="IPR013106">
    <property type="entry name" value="Ig_V-set"/>
</dbReference>
<accession>A0A667ZAK5</accession>
<feature type="domain" description="Ig-like" evidence="7">
    <location>
        <begin position="147"/>
        <end position="215"/>
    </location>
</feature>
<evidence type="ECO:0000256" key="3">
    <source>
        <dbReference type="ARBA" id="ARBA00023136"/>
    </source>
</evidence>
<sequence>SAAIYQSISWGSQSDVESSNRSPIANLGKDVLLSCYIRSSSEAGAQASIVAITWRKEGLSGLVYQYQNGAANLENQNLGFRGRTELLPDAITSGNASLLLRSVRKSDDGVYSCEVISSSGGGTVSIHLRTAAFSETNFTTTKDILIADGARWLPKPNVTWLDHDGNILNGTTTLSPNFVGIFHVVSTLQPVTVRGTYTCRIENDLVTANSEATLTGMNFECFRIPKHFGQFHAPNLVGTVRSGPLPLPT</sequence>
<dbReference type="InterPro" id="IPR013783">
    <property type="entry name" value="Ig-like_fold"/>
</dbReference>
<evidence type="ECO:0000313" key="8">
    <source>
        <dbReference type="Ensembl" id="ENSMMDP00005040145.1"/>
    </source>
</evidence>
<keyword evidence="4" id="KW-1015">Disulfide bond</keyword>
<dbReference type="InterPro" id="IPR003599">
    <property type="entry name" value="Ig_sub"/>
</dbReference>
<dbReference type="GO" id="GO:0005102">
    <property type="term" value="F:signaling receptor binding"/>
    <property type="evidence" value="ECO:0007669"/>
    <property type="project" value="TreeGrafter"/>
</dbReference>
<dbReference type="Pfam" id="PF07686">
    <property type="entry name" value="V-set"/>
    <property type="match status" value="1"/>
</dbReference>
<keyword evidence="9" id="KW-1185">Reference proteome</keyword>
<keyword evidence="5" id="KW-0325">Glycoprotein</keyword>
<dbReference type="CDD" id="cd00096">
    <property type="entry name" value="Ig"/>
    <property type="match status" value="1"/>
</dbReference>
<feature type="domain" description="Ig-like" evidence="7">
    <location>
        <begin position="28"/>
        <end position="129"/>
    </location>
</feature>
<dbReference type="Proteomes" id="UP000472263">
    <property type="component" value="Chromosome 21"/>
</dbReference>
<dbReference type="Ensembl" id="ENSMMDT00005040973.1">
    <property type="protein sequence ID" value="ENSMMDP00005040145.1"/>
    <property type="gene ID" value="ENSMMDG00005018595.1"/>
</dbReference>
<dbReference type="GO" id="GO:0050863">
    <property type="term" value="P:regulation of T cell activation"/>
    <property type="evidence" value="ECO:0007669"/>
    <property type="project" value="UniProtKB-ARBA"/>
</dbReference>
<dbReference type="GeneTree" id="ENSGT00940000157300"/>
<evidence type="ECO:0000256" key="6">
    <source>
        <dbReference type="ARBA" id="ARBA00023319"/>
    </source>
</evidence>
<name>A0A667ZAK5_9TELE</name>
<dbReference type="PROSITE" id="PS50835">
    <property type="entry name" value="IG_LIKE"/>
    <property type="match status" value="2"/>
</dbReference>
<evidence type="ECO:0000256" key="4">
    <source>
        <dbReference type="ARBA" id="ARBA00023157"/>
    </source>
</evidence>
<keyword evidence="3" id="KW-0472">Membrane</keyword>
<evidence type="ECO:0000259" key="7">
    <source>
        <dbReference type="PROSITE" id="PS50835"/>
    </source>
</evidence>
<organism evidence="8 9">
    <name type="scientific">Myripristis murdjan</name>
    <name type="common">pinecone soldierfish</name>
    <dbReference type="NCBI Taxonomy" id="586833"/>
    <lineage>
        <taxon>Eukaryota</taxon>
        <taxon>Metazoa</taxon>
        <taxon>Chordata</taxon>
        <taxon>Craniata</taxon>
        <taxon>Vertebrata</taxon>
        <taxon>Euteleostomi</taxon>
        <taxon>Actinopterygii</taxon>
        <taxon>Neopterygii</taxon>
        <taxon>Teleostei</taxon>
        <taxon>Neoteleostei</taxon>
        <taxon>Acanthomorphata</taxon>
        <taxon>Holocentriformes</taxon>
        <taxon>Holocentridae</taxon>
        <taxon>Myripristis</taxon>
    </lineage>
</organism>